<evidence type="ECO:0000313" key="4">
    <source>
        <dbReference type="Proteomes" id="UP000638981"/>
    </source>
</evidence>
<reference evidence="3" key="2">
    <citation type="submission" date="2020-09" db="EMBL/GenBank/DDBJ databases">
        <authorList>
            <person name="Sun Q."/>
            <person name="Kim S."/>
        </authorList>
    </citation>
    <scope>NUCLEOTIDE SEQUENCE</scope>
    <source>
        <strain evidence="3">KCTC 23310</strain>
    </source>
</reference>
<dbReference type="GO" id="GO:0004222">
    <property type="term" value="F:metalloendopeptidase activity"/>
    <property type="evidence" value="ECO:0007669"/>
    <property type="project" value="TreeGrafter"/>
</dbReference>
<dbReference type="Pfam" id="PF01551">
    <property type="entry name" value="Peptidase_M23"/>
    <property type="match status" value="1"/>
</dbReference>
<dbReference type="EMBL" id="BMYJ01000002">
    <property type="protein sequence ID" value="GHC47261.1"/>
    <property type="molecule type" value="Genomic_DNA"/>
</dbReference>
<feature type="signal peptide" evidence="1">
    <location>
        <begin position="1"/>
        <end position="16"/>
    </location>
</feature>
<evidence type="ECO:0000313" key="3">
    <source>
        <dbReference type="EMBL" id="GHC47261.1"/>
    </source>
</evidence>
<dbReference type="CDD" id="cd12797">
    <property type="entry name" value="M23_peptidase"/>
    <property type="match status" value="1"/>
</dbReference>
<accession>A0A918TI77</accession>
<dbReference type="Gene3D" id="2.70.70.10">
    <property type="entry name" value="Glucose Permease (Domain IIA)"/>
    <property type="match status" value="1"/>
</dbReference>
<dbReference type="PANTHER" id="PTHR21666">
    <property type="entry name" value="PEPTIDASE-RELATED"/>
    <property type="match status" value="1"/>
</dbReference>
<dbReference type="AlphaFoldDB" id="A0A918TI77"/>
<organism evidence="3 4">
    <name type="scientific">Neogemmobacter tilapiae</name>
    <dbReference type="NCBI Taxonomy" id="875041"/>
    <lineage>
        <taxon>Bacteria</taxon>
        <taxon>Pseudomonadati</taxon>
        <taxon>Pseudomonadota</taxon>
        <taxon>Alphaproteobacteria</taxon>
        <taxon>Rhodobacterales</taxon>
        <taxon>Paracoccaceae</taxon>
        <taxon>Neogemmobacter</taxon>
    </lineage>
</organism>
<sequence length="317" mass="33460">MRLMLALSLFALPAQAFDLGFPVDCTLGETCFIQQFSDHDPGPAATDFTCGTLAYDGHDGTDFALPSLAAMEAGVNVLAAAEGVVLGVRDGMADVLVTDANRPEIAGRECGNGVVLGHPGGWQTQYCHMKQGSLNVGKGETVEQGQILGQVGLSGETQFPHVHLSVRRGDKKIDPFAPEDQARCGAAQATLWEEPITYQAGGIIAAGYADHLPEFEAIKAGMTVPDALLPDASAMVAWAYVFGAQAGDELHHATTTAEGDMLIDFFPLEKTQAQLYRAFGKKLSAGGWPPGTYTTVFTLMRDGVEIDSATATVTVLP</sequence>
<name>A0A918TI77_9RHOB</name>
<dbReference type="InterPro" id="IPR050570">
    <property type="entry name" value="Cell_wall_metabolism_enzyme"/>
</dbReference>
<protein>
    <submittedName>
        <fullName evidence="3">Peptidase M23</fullName>
    </submittedName>
</protein>
<dbReference type="Proteomes" id="UP000638981">
    <property type="component" value="Unassembled WGS sequence"/>
</dbReference>
<dbReference type="SUPFAM" id="SSF51261">
    <property type="entry name" value="Duplicated hybrid motif"/>
    <property type="match status" value="1"/>
</dbReference>
<evidence type="ECO:0000256" key="1">
    <source>
        <dbReference type="SAM" id="SignalP"/>
    </source>
</evidence>
<keyword evidence="1" id="KW-0732">Signal</keyword>
<keyword evidence="4" id="KW-1185">Reference proteome</keyword>
<feature type="domain" description="M23ase beta-sheet core" evidence="2">
    <location>
        <begin position="58"/>
        <end position="175"/>
    </location>
</feature>
<evidence type="ECO:0000259" key="2">
    <source>
        <dbReference type="Pfam" id="PF01551"/>
    </source>
</evidence>
<reference evidence="3" key="1">
    <citation type="journal article" date="2014" name="Int. J. Syst. Evol. Microbiol.">
        <title>Complete genome sequence of Corynebacterium casei LMG S-19264T (=DSM 44701T), isolated from a smear-ripened cheese.</title>
        <authorList>
            <consortium name="US DOE Joint Genome Institute (JGI-PGF)"/>
            <person name="Walter F."/>
            <person name="Albersmeier A."/>
            <person name="Kalinowski J."/>
            <person name="Ruckert C."/>
        </authorList>
    </citation>
    <scope>NUCLEOTIDE SEQUENCE</scope>
    <source>
        <strain evidence="3">KCTC 23310</strain>
    </source>
</reference>
<feature type="chain" id="PRO_5037679941" evidence="1">
    <location>
        <begin position="17"/>
        <end position="317"/>
    </location>
</feature>
<dbReference type="InterPro" id="IPR011055">
    <property type="entry name" value="Dup_hybrid_motif"/>
</dbReference>
<comment type="caution">
    <text evidence="3">The sequence shown here is derived from an EMBL/GenBank/DDBJ whole genome shotgun (WGS) entry which is preliminary data.</text>
</comment>
<dbReference type="RefSeq" id="WP_189410174.1">
    <property type="nucleotide sequence ID" value="NZ_BMYJ01000002.1"/>
</dbReference>
<gene>
    <name evidence="3" type="ORF">GCM10007315_06250</name>
</gene>
<dbReference type="InterPro" id="IPR016047">
    <property type="entry name" value="M23ase_b-sheet_dom"/>
</dbReference>
<proteinExistence type="predicted"/>
<dbReference type="PANTHER" id="PTHR21666:SF270">
    <property type="entry name" value="MUREIN HYDROLASE ACTIVATOR ENVC"/>
    <property type="match status" value="1"/>
</dbReference>